<evidence type="ECO:0000313" key="1">
    <source>
        <dbReference type="EMBL" id="ETK82876.1"/>
    </source>
</evidence>
<dbReference type="EMBL" id="KI673822">
    <property type="protein sequence ID" value="ETL36256.1"/>
    <property type="molecule type" value="Genomic_DNA"/>
</dbReference>
<organism evidence="1">
    <name type="scientific">Phytophthora nicotianae</name>
    <name type="common">Potato buckeye rot agent</name>
    <name type="synonym">Phytophthora parasitica</name>
    <dbReference type="NCBI Taxonomy" id="4792"/>
    <lineage>
        <taxon>Eukaryota</taxon>
        <taxon>Sar</taxon>
        <taxon>Stramenopiles</taxon>
        <taxon>Oomycota</taxon>
        <taxon>Peronosporomycetes</taxon>
        <taxon>Peronosporales</taxon>
        <taxon>Peronosporaceae</taxon>
        <taxon>Phytophthora</taxon>
    </lineage>
</organism>
<evidence type="ECO:0008006" key="3">
    <source>
        <dbReference type="Google" id="ProtNLM"/>
    </source>
</evidence>
<evidence type="ECO:0000313" key="2">
    <source>
        <dbReference type="EMBL" id="ETL36256.1"/>
    </source>
</evidence>
<sequence>MKNAEIVRLLYNNPTKTERTCTICNEVVKQKKNAGYTNLINHLEGHHARFQAVAEECMKRNCQLISSMFVHKDAADTYGWATLVALKKFLFAHVDDLVIRAAVRYKAMDRATFLKRMTAPVGVIDIKISKDIAGEIVADNMETNKAIARRVDVPLVGCAAHRFNLAVRERLQPHMKLI</sequence>
<name>W2GKV7_PHYNI</name>
<reference evidence="2" key="2">
    <citation type="submission" date="2013-11" db="EMBL/GenBank/DDBJ databases">
        <title>The Genome Sequence of Phytophthora parasitica CJ05E6.</title>
        <authorList>
            <consortium name="The Broad Institute Genomics Platform"/>
            <person name="Russ C."/>
            <person name="Tyler B."/>
            <person name="Panabieres F."/>
            <person name="Shan W."/>
            <person name="Tripathy S."/>
            <person name="Grunwald N."/>
            <person name="Machado M."/>
            <person name="Johnson C.S."/>
            <person name="Arredondo F."/>
            <person name="Hong C."/>
            <person name="Coffey M."/>
            <person name="Young S.K."/>
            <person name="Zeng Q."/>
            <person name="Gargeya S."/>
            <person name="Fitzgerald M."/>
            <person name="Abouelleil A."/>
            <person name="Alvarado L."/>
            <person name="Chapman S.B."/>
            <person name="Gainer-Dewar J."/>
            <person name="Goldberg J."/>
            <person name="Griggs A."/>
            <person name="Gujja S."/>
            <person name="Hansen M."/>
            <person name="Howarth C."/>
            <person name="Imamovic A."/>
            <person name="Ireland A."/>
            <person name="Larimer J."/>
            <person name="McCowan C."/>
            <person name="Murphy C."/>
            <person name="Pearson M."/>
            <person name="Poon T.W."/>
            <person name="Priest M."/>
            <person name="Roberts A."/>
            <person name="Saif S."/>
            <person name="Shea T."/>
            <person name="Sykes S."/>
            <person name="Wortman J."/>
            <person name="Nusbaum C."/>
            <person name="Birren B."/>
        </authorList>
    </citation>
    <scope>NUCLEOTIDE SEQUENCE [LARGE SCALE GENOMIC DNA]</scope>
    <source>
        <strain evidence="2">CJ05E6</strain>
    </source>
</reference>
<dbReference type="EMBL" id="KI687128">
    <property type="protein sequence ID" value="ETK82876.1"/>
    <property type="molecule type" value="Genomic_DNA"/>
</dbReference>
<dbReference type="AlphaFoldDB" id="W2GKV7"/>
<dbReference type="Proteomes" id="UP000053864">
    <property type="component" value="Unassembled WGS sequence"/>
</dbReference>
<dbReference type="PANTHER" id="PTHR40866">
    <property type="entry name" value="BED-TYPE DOMAIN-CONTAINING PROTEIN"/>
    <property type="match status" value="1"/>
</dbReference>
<accession>W2GKV7</accession>
<proteinExistence type="predicted"/>
<dbReference type="PANTHER" id="PTHR40866:SF1">
    <property type="entry name" value="BED-TYPE DOMAIN-CONTAINING PROTEIN"/>
    <property type="match status" value="1"/>
</dbReference>
<protein>
    <recommendedName>
        <fullName evidence="3">BED-type domain-containing protein</fullName>
    </recommendedName>
</protein>
<dbReference type="Proteomes" id="UP000053236">
    <property type="component" value="Unassembled WGS sequence"/>
</dbReference>
<dbReference type="VEuPathDB" id="FungiDB:PPTG_07608"/>
<gene>
    <name evidence="1" type="ORF">L915_11820</name>
    <name evidence="2" type="ORF">L916_11745</name>
</gene>
<reference evidence="1" key="1">
    <citation type="submission" date="2013-11" db="EMBL/GenBank/DDBJ databases">
        <title>The Genome Sequence of Phytophthora parasitica CJ02B3.</title>
        <authorList>
            <consortium name="The Broad Institute Genomics Platform"/>
            <person name="Russ C."/>
            <person name="Tyler B."/>
            <person name="Panabieres F."/>
            <person name="Shan W."/>
            <person name="Tripathy S."/>
            <person name="Grunwald N."/>
            <person name="Machado M."/>
            <person name="Johnson C.S."/>
            <person name="Arredondo F."/>
            <person name="Hong C."/>
            <person name="Coffey M."/>
            <person name="Young S.K."/>
            <person name="Zeng Q."/>
            <person name="Gargeya S."/>
            <person name="Fitzgerald M."/>
            <person name="Abouelleil A."/>
            <person name="Alvarado L."/>
            <person name="Chapman S.B."/>
            <person name="Gainer-Dewar J."/>
            <person name="Goldberg J."/>
            <person name="Griggs A."/>
            <person name="Gujja S."/>
            <person name="Hansen M."/>
            <person name="Howarth C."/>
            <person name="Imamovic A."/>
            <person name="Ireland A."/>
            <person name="Larimer J."/>
            <person name="McCowan C."/>
            <person name="Murphy C."/>
            <person name="Pearson M."/>
            <person name="Poon T.W."/>
            <person name="Priest M."/>
            <person name="Roberts A."/>
            <person name="Saif S."/>
            <person name="Shea T."/>
            <person name="Sykes S."/>
            <person name="Wortman J."/>
            <person name="Nusbaum C."/>
            <person name="Birren B."/>
        </authorList>
    </citation>
    <scope>NUCLEOTIDE SEQUENCE [LARGE SCALE GENOMIC DNA]</scope>
    <source>
        <strain evidence="1">CJ02B3</strain>
    </source>
</reference>